<gene>
    <name evidence="1" type="ORF">THAOC_12565</name>
</gene>
<keyword evidence="2" id="KW-1185">Reference proteome</keyword>
<dbReference type="AlphaFoldDB" id="K0SNG2"/>
<evidence type="ECO:0000313" key="2">
    <source>
        <dbReference type="Proteomes" id="UP000266841"/>
    </source>
</evidence>
<comment type="caution">
    <text evidence="1">The sequence shown here is derived from an EMBL/GenBank/DDBJ whole genome shotgun (WGS) entry which is preliminary data.</text>
</comment>
<accession>K0SNG2</accession>
<dbReference type="OrthoDB" id="8188638at2759"/>
<reference evidence="1 2" key="1">
    <citation type="journal article" date="2012" name="Genome Biol.">
        <title>Genome and low-iron response of an oceanic diatom adapted to chronic iron limitation.</title>
        <authorList>
            <person name="Lommer M."/>
            <person name="Specht M."/>
            <person name="Roy A.S."/>
            <person name="Kraemer L."/>
            <person name="Andreson R."/>
            <person name="Gutowska M.A."/>
            <person name="Wolf J."/>
            <person name="Bergner S.V."/>
            <person name="Schilhabel M.B."/>
            <person name="Klostermeier U.C."/>
            <person name="Beiko R.G."/>
            <person name="Rosenstiel P."/>
            <person name="Hippler M."/>
            <person name="Laroche J."/>
        </authorList>
    </citation>
    <scope>NUCLEOTIDE SEQUENCE [LARGE SCALE GENOMIC DNA]</scope>
    <source>
        <strain evidence="1 2">CCMP1005</strain>
    </source>
</reference>
<organism evidence="1 2">
    <name type="scientific">Thalassiosira oceanica</name>
    <name type="common">Marine diatom</name>
    <dbReference type="NCBI Taxonomy" id="159749"/>
    <lineage>
        <taxon>Eukaryota</taxon>
        <taxon>Sar</taxon>
        <taxon>Stramenopiles</taxon>
        <taxon>Ochrophyta</taxon>
        <taxon>Bacillariophyta</taxon>
        <taxon>Coscinodiscophyceae</taxon>
        <taxon>Thalassiosirophycidae</taxon>
        <taxon>Thalassiosirales</taxon>
        <taxon>Thalassiosiraceae</taxon>
        <taxon>Thalassiosira</taxon>
    </lineage>
</organism>
<protein>
    <recommendedName>
        <fullName evidence="3">Reverse transcriptase Ty1/copia-type domain-containing protein</fullName>
    </recommendedName>
</protein>
<proteinExistence type="predicted"/>
<feature type="non-terminal residue" evidence="1">
    <location>
        <position position="1"/>
    </location>
</feature>
<evidence type="ECO:0000313" key="1">
    <source>
        <dbReference type="EMBL" id="EJK66514.1"/>
    </source>
</evidence>
<name>K0SNG2_THAOC</name>
<dbReference type="Proteomes" id="UP000266841">
    <property type="component" value="Unassembled WGS sequence"/>
</dbReference>
<dbReference type="EMBL" id="AGNL01014849">
    <property type="protein sequence ID" value="EJK66514.1"/>
    <property type="molecule type" value="Genomic_DNA"/>
</dbReference>
<sequence length="162" mass="17793">SSIDFDVDRCPRLLGDEKKDEVVPGGSVARRIAGSTATDYLQEVGAQAFHEDCKGHTGVVMSLGKGATLAASWKQKINVRSSTEGELVGLDDALPLILWSRYFMEAQGYTIEHNIVNQDNKSTLMLARNGGSCRRSNLRIPKILRCDKKLAEGIIYLERDGP</sequence>
<evidence type="ECO:0008006" key="3">
    <source>
        <dbReference type="Google" id="ProtNLM"/>
    </source>
</evidence>